<evidence type="ECO:0000313" key="1">
    <source>
        <dbReference type="EMBL" id="PIL19350.1"/>
    </source>
</evidence>
<accession>A0A2G8RCU6</accession>
<proteinExistence type="predicted"/>
<name>A0A2G8RCU6_9RHOB</name>
<dbReference type="AlphaFoldDB" id="A0A2G8RCU6"/>
<protein>
    <submittedName>
        <fullName evidence="1">Uncharacterized protein</fullName>
    </submittedName>
</protein>
<keyword evidence="2" id="KW-1185">Reference proteome</keyword>
<sequence length="35" mass="3821">MGTIAPLSLFQKKGDLFHKIHGTVTLFAAFGRIGF</sequence>
<dbReference type="Proteomes" id="UP000231259">
    <property type="component" value="Unassembled WGS sequence"/>
</dbReference>
<organism evidence="1 2">
    <name type="scientific">Puniceibacterium antarcticum</name>
    <dbReference type="NCBI Taxonomy" id="1206336"/>
    <lineage>
        <taxon>Bacteria</taxon>
        <taxon>Pseudomonadati</taxon>
        <taxon>Pseudomonadota</taxon>
        <taxon>Alphaproteobacteria</taxon>
        <taxon>Rhodobacterales</taxon>
        <taxon>Paracoccaceae</taxon>
        <taxon>Puniceibacterium</taxon>
    </lineage>
</organism>
<dbReference type="EMBL" id="AWWI01000100">
    <property type="protein sequence ID" value="PIL19350.1"/>
    <property type="molecule type" value="Genomic_DNA"/>
</dbReference>
<evidence type="ECO:0000313" key="2">
    <source>
        <dbReference type="Proteomes" id="UP000231259"/>
    </source>
</evidence>
<comment type="caution">
    <text evidence="1">The sequence shown here is derived from an EMBL/GenBank/DDBJ whole genome shotgun (WGS) entry which is preliminary data.</text>
</comment>
<reference evidence="1 2" key="1">
    <citation type="submission" date="2013-09" db="EMBL/GenBank/DDBJ databases">
        <title>Genome sequencing of Phaeobacter antarcticus sp. nov. SM1211.</title>
        <authorList>
            <person name="Zhang X.-Y."/>
            <person name="Liu C."/>
            <person name="Chen X.-L."/>
            <person name="Xie B.-B."/>
            <person name="Qin Q.-L."/>
            <person name="Rong J.-C."/>
            <person name="Zhang Y.-Z."/>
        </authorList>
    </citation>
    <scope>NUCLEOTIDE SEQUENCE [LARGE SCALE GENOMIC DNA]</scope>
    <source>
        <strain evidence="1 2">SM1211</strain>
    </source>
</reference>
<gene>
    <name evidence="1" type="ORF">P775_14490</name>
</gene>